<protein>
    <submittedName>
        <fullName evidence="1">Uncharacterized protein</fullName>
    </submittedName>
</protein>
<gene>
    <name evidence="1" type="ORF">EU555_06260</name>
</gene>
<dbReference type="EMBL" id="SRLB01000004">
    <property type="protein sequence ID" value="TGE01199.1"/>
    <property type="molecule type" value="Genomic_DNA"/>
</dbReference>
<dbReference type="OrthoDB" id="8000372at2"/>
<dbReference type="RefSeq" id="WP_135413802.1">
    <property type="nucleotide sequence ID" value="NZ_SRLB01000004.1"/>
</dbReference>
<keyword evidence="2" id="KW-1185">Reference proteome</keyword>
<reference evidence="1 2" key="1">
    <citation type="submission" date="2019-04" db="EMBL/GenBank/DDBJ databases">
        <authorList>
            <person name="Feng G."/>
            <person name="Zhu H."/>
        </authorList>
    </citation>
    <scope>NUCLEOTIDE SEQUENCE [LARGE SCALE GENOMIC DNA]</scope>
    <source>
        <strain evidence="1 2">6HR-1</strain>
    </source>
</reference>
<dbReference type="Proteomes" id="UP000297535">
    <property type="component" value="Unassembled WGS sequence"/>
</dbReference>
<proteinExistence type="predicted"/>
<evidence type="ECO:0000313" key="2">
    <source>
        <dbReference type="Proteomes" id="UP000297535"/>
    </source>
</evidence>
<organism evidence="1 2">
    <name type="scientific">Methylobacterium nonmethylotrophicum</name>
    <dbReference type="NCBI Taxonomy" id="1141884"/>
    <lineage>
        <taxon>Bacteria</taxon>
        <taxon>Pseudomonadati</taxon>
        <taxon>Pseudomonadota</taxon>
        <taxon>Alphaproteobacteria</taxon>
        <taxon>Hyphomicrobiales</taxon>
        <taxon>Methylobacteriaceae</taxon>
        <taxon>Methylobacterium</taxon>
    </lineage>
</organism>
<sequence length="74" mass="8326">MVPAGSHRETDLEMALRHVVEAERRILRQHALIARLGPGGGQTKELAERLLVDFQTTLAAHRAHLARLMPRRQA</sequence>
<accession>A0A4Z0NXA3</accession>
<dbReference type="AlphaFoldDB" id="A0A4Z0NXA3"/>
<name>A0A4Z0NXA3_9HYPH</name>
<evidence type="ECO:0000313" key="1">
    <source>
        <dbReference type="EMBL" id="TGE01199.1"/>
    </source>
</evidence>
<comment type="caution">
    <text evidence="1">The sequence shown here is derived from an EMBL/GenBank/DDBJ whole genome shotgun (WGS) entry which is preliminary data.</text>
</comment>